<organism evidence="1 2">
    <name type="scientific">Trypanosoma vivax (strain Y486)</name>
    <dbReference type="NCBI Taxonomy" id="1055687"/>
    <lineage>
        <taxon>Eukaryota</taxon>
        <taxon>Discoba</taxon>
        <taxon>Euglenozoa</taxon>
        <taxon>Kinetoplastea</taxon>
        <taxon>Metakinetoplastina</taxon>
        <taxon>Trypanosomatida</taxon>
        <taxon>Trypanosomatidae</taxon>
        <taxon>Trypanosoma</taxon>
        <taxon>Duttonella</taxon>
    </lineage>
</organism>
<dbReference type="VEuPathDB" id="TriTrypDB:TvY486_0038010"/>
<dbReference type="AlphaFoldDB" id="F9WTM7"/>
<dbReference type="EMBL" id="CAEX01006590">
    <property type="protein sequence ID" value="CCD20921.1"/>
    <property type="molecule type" value="Genomic_DNA"/>
</dbReference>
<reference evidence="1 2" key="1">
    <citation type="journal article" date="2012" name="Proc. Natl. Acad. Sci. U.S.A.">
        <title>Antigenic diversity is generated by distinct evolutionary mechanisms in African trypanosome species.</title>
        <authorList>
            <person name="Jackson A.P."/>
            <person name="Berry A."/>
            <person name="Aslett M."/>
            <person name="Allison H.C."/>
            <person name="Burton P."/>
            <person name="Vavrova-Anderson J."/>
            <person name="Brown R."/>
            <person name="Browne H."/>
            <person name="Corton N."/>
            <person name="Hauser H."/>
            <person name="Gamble J."/>
            <person name="Gilderthorp R."/>
            <person name="Marcello L."/>
            <person name="McQuillan J."/>
            <person name="Otto T.D."/>
            <person name="Quail M.A."/>
            <person name="Sanders M.J."/>
            <person name="van Tonder A."/>
            <person name="Ginger M.L."/>
            <person name="Field M.C."/>
            <person name="Barry J.D."/>
            <person name="Hertz-Fowler C."/>
            <person name="Berriman M."/>
        </authorList>
    </citation>
    <scope>NUCLEOTIDE SEQUENCE</scope>
    <source>
        <strain evidence="1 2">Y486</strain>
    </source>
</reference>
<evidence type="ECO:0000313" key="1">
    <source>
        <dbReference type="EMBL" id="CCD20921.1"/>
    </source>
</evidence>
<evidence type="ECO:0000313" key="2">
    <source>
        <dbReference type="Proteomes" id="UP000009027"/>
    </source>
</evidence>
<name>F9WTM7_TRYVY</name>
<sequence length="51" mass="5250">MAPCPPVRVPGTEVCCLTDCESSRPSDVPAKSDAPWTVLPAAVGLLLATAR</sequence>
<accession>F9WTM7</accession>
<dbReference type="Proteomes" id="UP000009027">
    <property type="component" value="Unassembled WGS sequence"/>
</dbReference>
<gene>
    <name evidence="1" type="ORF">TvY486_0038010</name>
</gene>
<protein>
    <submittedName>
        <fullName evidence="1">Uncharacterized protein</fullName>
    </submittedName>
</protein>
<keyword evidence="2" id="KW-1185">Reference proteome</keyword>
<proteinExistence type="predicted"/>